<feature type="transmembrane region" description="Helical" evidence="2">
    <location>
        <begin position="50"/>
        <end position="67"/>
    </location>
</feature>
<feature type="compositionally biased region" description="Basic residues" evidence="1">
    <location>
        <begin position="221"/>
        <end position="230"/>
    </location>
</feature>
<comment type="caution">
    <text evidence="4">The sequence shown here is derived from an EMBL/GenBank/DDBJ whole genome shotgun (WGS) entry which is preliminary data.</text>
</comment>
<keyword evidence="2" id="KW-0812">Transmembrane</keyword>
<gene>
    <name evidence="4" type="ORF">OCV99_04890</name>
</gene>
<sequence>MEKNAVQTCGDETEDSREFKRAKYIVRVRRDKKLLKTFVKFSNRIRHPRVTVYLVTVGAMLVALPIANKDIALPGVIISYAVGALMLLFALFRHNISVSMMADNPATKLDVELTYLLGSTGIQVEEGGKIENFGNYKKIYRVWEDEKFFYLGMNEDDLLVFPKENFETGDPGTFRDFILDKSRVDFRWVPTRPDNIIKNRIAQMRWNMAKEDEEETEKKEKKEKKKKKGI</sequence>
<name>A0ABT2RKK9_9FIRM</name>
<evidence type="ECO:0000256" key="1">
    <source>
        <dbReference type="SAM" id="MobiDB-lite"/>
    </source>
</evidence>
<keyword evidence="5" id="KW-1185">Reference proteome</keyword>
<accession>A0ABT2RKK9</accession>
<feature type="transmembrane region" description="Helical" evidence="2">
    <location>
        <begin position="73"/>
        <end position="92"/>
    </location>
</feature>
<protein>
    <submittedName>
        <fullName evidence="4">YcxB family protein</fullName>
    </submittedName>
</protein>
<dbReference type="InterPro" id="IPR025588">
    <property type="entry name" value="YcxB-like_C"/>
</dbReference>
<evidence type="ECO:0000259" key="3">
    <source>
        <dbReference type="Pfam" id="PF14317"/>
    </source>
</evidence>
<evidence type="ECO:0000313" key="5">
    <source>
        <dbReference type="Proteomes" id="UP001652431"/>
    </source>
</evidence>
<dbReference type="RefSeq" id="WP_158368768.1">
    <property type="nucleotide sequence ID" value="NZ_JAOQJU010000003.1"/>
</dbReference>
<keyword evidence="2" id="KW-1133">Transmembrane helix</keyword>
<evidence type="ECO:0000256" key="2">
    <source>
        <dbReference type="SAM" id="Phobius"/>
    </source>
</evidence>
<evidence type="ECO:0000313" key="4">
    <source>
        <dbReference type="EMBL" id="MCU6685905.1"/>
    </source>
</evidence>
<feature type="region of interest" description="Disordered" evidence="1">
    <location>
        <begin position="209"/>
        <end position="230"/>
    </location>
</feature>
<reference evidence="4 5" key="1">
    <citation type="journal article" date="2021" name="ISME Commun">
        <title>Automated analysis of genomic sequences facilitates high-throughput and comprehensive description of bacteria.</title>
        <authorList>
            <person name="Hitch T.C.A."/>
        </authorList>
    </citation>
    <scope>NUCLEOTIDE SEQUENCE [LARGE SCALE GENOMIC DNA]</scope>
    <source>
        <strain evidence="4 5">Sanger_03</strain>
    </source>
</reference>
<keyword evidence="2" id="KW-0472">Membrane</keyword>
<dbReference type="EMBL" id="JAOQJU010000003">
    <property type="protein sequence ID" value="MCU6685905.1"/>
    <property type="molecule type" value="Genomic_DNA"/>
</dbReference>
<proteinExistence type="predicted"/>
<dbReference type="Proteomes" id="UP001652431">
    <property type="component" value="Unassembled WGS sequence"/>
</dbReference>
<dbReference type="Pfam" id="PF14317">
    <property type="entry name" value="YcxB"/>
    <property type="match status" value="1"/>
</dbReference>
<feature type="domain" description="YcxB-like C-terminal" evidence="3">
    <location>
        <begin position="119"/>
        <end position="178"/>
    </location>
</feature>
<organism evidence="4 5">
    <name type="scientific">Dorea acetigenes</name>
    <dbReference type="NCBI Taxonomy" id="2981787"/>
    <lineage>
        <taxon>Bacteria</taxon>
        <taxon>Bacillati</taxon>
        <taxon>Bacillota</taxon>
        <taxon>Clostridia</taxon>
        <taxon>Lachnospirales</taxon>
        <taxon>Lachnospiraceae</taxon>
        <taxon>Dorea</taxon>
    </lineage>
</organism>